<dbReference type="Gene3D" id="3.40.50.2300">
    <property type="match status" value="1"/>
</dbReference>
<dbReference type="GO" id="GO:0003824">
    <property type="term" value="F:catalytic activity"/>
    <property type="evidence" value="ECO:0007669"/>
    <property type="project" value="UniProtKB-ARBA"/>
</dbReference>
<dbReference type="InterPro" id="IPR000700">
    <property type="entry name" value="PAS-assoc_C"/>
</dbReference>
<feature type="domain" description="PAS" evidence="1">
    <location>
        <begin position="320"/>
        <end position="374"/>
    </location>
</feature>
<dbReference type="OrthoDB" id="9813903at2"/>
<organism evidence="5 6">
    <name type="scientific">Polynucleobacter kasalickyi</name>
    <dbReference type="NCBI Taxonomy" id="1938817"/>
    <lineage>
        <taxon>Bacteria</taxon>
        <taxon>Pseudomonadati</taxon>
        <taxon>Pseudomonadota</taxon>
        <taxon>Betaproteobacteria</taxon>
        <taxon>Burkholderiales</taxon>
        <taxon>Burkholderiaceae</taxon>
        <taxon>Polynucleobacter</taxon>
    </lineage>
</organism>
<dbReference type="InterPro" id="IPR001789">
    <property type="entry name" value="Sig_transdc_resp-reg_receiver"/>
</dbReference>
<evidence type="ECO:0000313" key="5">
    <source>
        <dbReference type="EMBL" id="SMC68383.1"/>
    </source>
</evidence>
<dbReference type="SUPFAM" id="SSF141868">
    <property type="entry name" value="EAL domain-like"/>
    <property type="match status" value="1"/>
</dbReference>
<evidence type="ECO:0000259" key="4">
    <source>
        <dbReference type="PROSITE" id="PS50887"/>
    </source>
</evidence>
<dbReference type="PANTHER" id="PTHR44757">
    <property type="entry name" value="DIGUANYLATE CYCLASE DGCP"/>
    <property type="match status" value="1"/>
</dbReference>
<evidence type="ECO:0000259" key="2">
    <source>
        <dbReference type="PROSITE" id="PS50113"/>
    </source>
</evidence>
<dbReference type="InterPro" id="IPR035965">
    <property type="entry name" value="PAS-like_dom_sf"/>
</dbReference>
<protein>
    <submittedName>
        <fullName evidence="5">PAS domain S-box-containing protein/diguanylate cyclase (GGDEF) domain-containing protein</fullName>
    </submittedName>
</protein>
<accession>A0A1W2B5V6</accession>
<dbReference type="PROSITE" id="PS50883">
    <property type="entry name" value="EAL"/>
    <property type="match status" value="1"/>
</dbReference>
<dbReference type="PANTHER" id="PTHR44757:SF2">
    <property type="entry name" value="BIOFILM ARCHITECTURE MAINTENANCE PROTEIN MBAA"/>
    <property type="match status" value="1"/>
</dbReference>
<dbReference type="CDD" id="cd00130">
    <property type="entry name" value="PAS"/>
    <property type="match status" value="1"/>
</dbReference>
<dbReference type="Pfam" id="PF00990">
    <property type="entry name" value="GGDEF"/>
    <property type="match status" value="1"/>
</dbReference>
<evidence type="ECO:0000259" key="1">
    <source>
        <dbReference type="PROSITE" id="PS50112"/>
    </source>
</evidence>
<name>A0A1W2B5V6_9BURK</name>
<dbReference type="PROSITE" id="PS50887">
    <property type="entry name" value="GGDEF"/>
    <property type="match status" value="1"/>
</dbReference>
<dbReference type="FunFam" id="3.30.70.270:FF:000001">
    <property type="entry name" value="Diguanylate cyclase domain protein"/>
    <property type="match status" value="1"/>
</dbReference>
<dbReference type="NCBIfam" id="TIGR00229">
    <property type="entry name" value="sensory_box"/>
    <property type="match status" value="1"/>
</dbReference>
<feature type="domain" description="EAL" evidence="3">
    <location>
        <begin position="608"/>
        <end position="862"/>
    </location>
</feature>
<dbReference type="InterPro" id="IPR043128">
    <property type="entry name" value="Rev_trsase/Diguanyl_cyclase"/>
</dbReference>
<dbReference type="InterPro" id="IPR001633">
    <property type="entry name" value="EAL_dom"/>
</dbReference>
<dbReference type="EMBL" id="FWXJ01000011">
    <property type="protein sequence ID" value="SMC68383.1"/>
    <property type="molecule type" value="Genomic_DNA"/>
</dbReference>
<reference evidence="5 6" key="1">
    <citation type="submission" date="2017-04" db="EMBL/GenBank/DDBJ databases">
        <authorList>
            <person name="Afonso C.L."/>
            <person name="Miller P.J."/>
            <person name="Scott M.A."/>
            <person name="Spackman E."/>
            <person name="Goraichik I."/>
            <person name="Dimitrov K.M."/>
            <person name="Suarez D.L."/>
            <person name="Swayne D.E."/>
        </authorList>
    </citation>
    <scope>NUCLEOTIDE SEQUENCE [LARGE SCALE GENOMIC DNA]</scope>
    <source>
        <strain evidence="5 6">VK13</strain>
    </source>
</reference>
<dbReference type="Pfam" id="PF13426">
    <property type="entry name" value="PAS_9"/>
    <property type="match status" value="1"/>
</dbReference>
<feature type="domain" description="GGDEF" evidence="4">
    <location>
        <begin position="461"/>
        <end position="599"/>
    </location>
</feature>
<dbReference type="NCBIfam" id="TIGR00254">
    <property type="entry name" value="GGDEF"/>
    <property type="match status" value="1"/>
</dbReference>
<dbReference type="STRING" id="1938817.SAMN06296008_111110"/>
<dbReference type="PROSITE" id="PS50113">
    <property type="entry name" value="PAC"/>
    <property type="match status" value="1"/>
</dbReference>
<dbReference type="InterPro" id="IPR052155">
    <property type="entry name" value="Biofilm_reg_signaling"/>
</dbReference>
<gene>
    <name evidence="5" type="ORF">SAMN06296008_111110</name>
</gene>
<sequence length="874" mass="99357">MNNFQANVKKVFRVLVIDDNEMIYEDFIKVLDNKSESNQQLDQLVFNLFGEAKTQTSNIQYQVDFAINGQTGLEMVTKASQENNPYLITFVDMRMPNGWNGLKTIQEIWKVQENLNIVLCTAHSDISWEDIHAALPTNDRFLILKKPFDTFEVKQIALTFVRRSEIEEKLSKNTEQLLISQRVARIGYFKLSTDYSMIETSEVIEDFLVYANQEMRNSLSKIQSLLTLTDAKKLSELIGTSKVSSEKITLNCRTNLKNSKEFTWVKISGCWIPENLSNQAHFIGSIQDISESKQQDQKVLLLETSLSQVSDMVMITDLGDETGKNHKILYVNESFEKQTGFKAVDVIGKNPRFLQGKKTAQIEIERIHKSLSNQEAIRVEILNYKANGDSFWGDLTISPIKDENQTVTHWMSVQRDVTSSKLALENIKKLAYFDGLTGLANRQLFNDRLSSTIQSSKRSAGFYALMLIDLDNFKELNDTFGHERGDDLLIQVSKRLKKCTREDDTVARLGGDEFVVLLSNIGTNISEVSANTEFIAKKINKVLSEEFNLKDSTYRTSASIGITIFGKVPTTPDDVLRQADIAMYQSKATGKNNFTVFNTDMQQIVLDRAAIADRLKLAIINDEFELFFQPQFDLSLELIGAEALMRWNTKDMGTIPPGVFIPIAEQNALIRELGNWVLLKAAYYLKIWSEIKEMNHLVMSVNVSTSQFSSQDFLSSVFDPMERFETSPEKLNLELTESIMVSDFEDLEKKLKILKSFGIKIALDDFGTGFSTLNYLKRLSLDELKIDQSFVQDLPSNKHDTAIARTIISLGQSLGLKVTAEGVETEGQFNLLRSLDCNQFQGYLFSKPIPALEFIEYAKNYNSNKFIELKIPTH</sequence>
<feature type="domain" description="PAC" evidence="2">
    <location>
        <begin position="375"/>
        <end position="429"/>
    </location>
</feature>
<evidence type="ECO:0000313" key="6">
    <source>
        <dbReference type="Proteomes" id="UP000192708"/>
    </source>
</evidence>
<dbReference type="Gene3D" id="3.30.70.270">
    <property type="match status" value="1"/>
</dbReference>
<dbReference type="RefSeq" id="WP_084284569.1">
    <property type="nucleotide sequence ID" value="NZ_FWXJ01000011.1"/>
</dbReference>
<dbReference type="Pfam" id="PF00072">
    <property type="entry name" value="Response_reg"/>
    <property type="match status" value="1"/>
</dbReference>
<proteinExistence type="predicted"/>
<dbReference type="InterPro" id="IPR029787">
    <property type="entry name" value="Nucleotide_cyclase"/>
</dbReference>
<dbReference type="SUPFAM" id="SSF52172">
    <property type="entry name" value="CheY-like"/>
    <property type="match status" value="1"/>
</dbReference>
<dbReference type="InterPro" id="IPR035919">
    <property type="entry name" value="EAL_sf"/>
</dbReference>
<dbReference type="PROSITE" id="PS50112">
    <property type="entry name" value="PAS"/>
    <property type="match status" value="1"/>
</dbReference>
<dbReference type="GO" id="GO:0000160">
    <property type="term" value="P:phosphorelay signal transduction system"/>
    <property type="evidence" value="ECO:0007669"/>
    <property type="project" value="InterPro"/>
</dbReference>
<dbReference type="InterPro" id="IPR011006">
    <property type="entry name" value="CheY-like_superfamily"/>
</dbReference>
<dbReference type="SMART" id="SM00052">
    <property type="entry name" value="EAL"/>
    <property type="match status" value="1"/>
</dbReference>
<dbReference type="SUPFAM" id="SSF55073">
    <property type="entry name" value="Nucleotide cyclase"/>
    <property type="match status" value="1"/>
</dbReference>
<dbReference type="SMART" id="SM00086">
    <property type="entry name" value="PAC"/>
    <property type="match status" value="2"/>
</dbReference>
<dbReference type="Pfam" id="PF00563">
    <property type="entry name" value="EAL"/>
    <property type="match status" value="1"/>
</dbReference>
<dbReference type="Proteomes" id="UP000192708">
    <property type="component" value="Unassembled WGS sequence"/>
</dbReference>
<dbReference type="Gene3D" id="3.20.20.450">
    <property type="entry name" value="EAL domain"/>
    <property type="match status" value="1"/>
</dbReference>
<dbReference type="Gene3D" id="3.30.450.20">
    <property type="entry name" value="PAS domain"/>
    <property type="match status" value="1"/>
</dbReference>
<dbReference type="CDD" id="cd01948">
    <property type="entry name" value="EAL"/>
    <property type="match status" value="1"/>
</dbReference>
<dbReference type="InterPro" id="IPR000014">
    <property type="entry name" value="PAS"/>
</dbReference>
<dbReference type="AlphaFoldDB" id="A0A1W2B5V6"/>
<dbReference type="InterPro" id="IPR001610">
    <property type="entry name" value="PAC"/>
</dbReference>
<keyword evidence="6" id="KW-1185">Reference proteome</keyword>
<dbReference type="SMART" id="SM00267">
    <property type="entry name" value="GGDEF"/>
    <property type="match status" value="1"/>
</dbReference>
<dbReference type="InterPro" id="IPR000160">
    <property type="entry name" value="GGDEF_dom"/>
</dbReference>
<dbReference type="SUPFAM" id="SSF55785">
    <property type="entry name" value="PYP-like sensor domain (PAS domain)"/>
    <property type="match status" value="1"/>
</dbReference>
<evidence type="ECO:0000259" key="3">
    <source>
        <dbReference type="PROSITE" id="PS50883"/>
    </source>
</evidence>
<dbReference type="CDD" id="cd01949">
    <property type="entry name" value="GGDEF"/>
    <property type="match status" value="1"/>
</dbReference>